<organism evidence="2 3">
    <name type="scientific">Pseudolysinimonas kribbensis</name>
    <dbReference type="NCBI Taxonomy" id="433641"/>
    <lineage>
        <taxon>Bacteria</taxon>
        <taxon>Bacillati</taxon>
        <taxon>Actinomycetota</taxon>
        <taxon>Actinomycetes</taxon>
        <taxon>Micrococcales</taxon>
        <taxon>Microbacteriaceae</taxon>
        <taxon>Pseudolysinimonas</taxon>
    </lineage>
</organism>
<dbReference type="EMBL" id="BSVB01000001">
    <property type="protein sequence ID" value="GMA93778.1"/>
    <property type="molecule type" value="Genomic_DNA"/>
</dbReference>
<accession>A0ABQ6JZK1</accession>
<dbReference type="RefSeq" id="WP_284252723.1">
    <property type="nucleotide sequence ID" value="NZ_BAAAQO010000003.1"/>
</dbReference>
<evidence type="ECO:0000313" key="2">
    <source>
        <dbReference type="EMBL" id="GMA93778.1"/>
    </source>
</evidence>
<comment type="caution">
    <text evidence="2">The sequence shown here is derived from an EMBL/GenBank/DDBJ whole genome shotgun (WGS) entry which is preliminary data.</text>
</comment>
<evidence type="ECO:0000313" key="3">
    <source>
        <dbReference type="Proteomes" id="UP001157034"/>
    </source>
</evidence>
<name>A0ABQ6JZK1_9MICO</name>
<dbReference type="InterPro" id="IPR036388">
    <property type="entry name" value="WH-like_DNA-bd_sf"/>
</dbReference>
<sequence length="140" mass="14681">MTGPSHPAIDLLRVARDVELAVARVLEPHGLTLRKYGILRDLGEVPGLSTSELARRQRTTVDDLRVLLRSLTDAGLVKQAASGSGHEPLIALSAAGSRALTSVDTGLSTLDAELFAGPERSELAAAVIAVVSEPVRAPQD</sequence>
<feature type="domain" description="HTH marR-type" evidence="1">
    <location>
        <begin position="24"/>
        <end position="123"/>
    </location>
</feature>
<proteinExistence type="predicted"/>
<gene>
    <name evidence="2" type="ORF">GCM10025881_06020</name>
</gene>
<keyword evidence="3" id="KW-1185">Reference proteome</keyword>
<protein>
    <recommendedName>
        <fullName evidence="1">HTH marR-type domain-containing protein</fullName>
    </recommendedName>
</protein>
<evidence type="ECO:0000259" key="1">
    <source>
        <dbReference type="SMART" id="SM00347"/>
    </source>
</evidence>
<dbReference type="SUPFAM" id="SSF46785">
    <property type="entry name" value="Winged helix' DNA-binding domain"/>
    <property type="match status" value="1"/>
</dbReference>
<dbReference type="Gene3D" id="1.10.10.10">
    <property type="entry name" value="Winged helix-like DNA-binding domain superfamily/Winged helix DNA-binding domain"/>
    <property type="match status" value="1"/>
</dbReference>
<dbReference type="Pfam" id="PF12802">
    <property type="entry name" value="MarR_2"/>
    <property type="match status" value="1"/>
</dbReference>
<dbReference type="Proteomes" id="UP001157034">
    <property type="component" value="Unassembled WGS sequence"/>
</dbReference>
<reference evidence="3" key="1">
    <citation type="journal article" date="2019" name="Int. J. Syst. Evol. Microbiol.">
        <title>The Global Catalogue of Microorganisms (GCM) 10K type strain sequencing project: providing services to taxonomists for standard genome sequencing and annotation.</title>
        <authorList>
            <consortium name="The Broad Institute Genomics Platform"/>
            <consortium name="The Broad Institute Genome Sequencing Center for Infectious Disease"/>
            <person name="Wu L."/>
            <person name="Ma J."/>
        </authorList>
    </citation>
    <scope>NUCLEOTIDE SEQUENCE [LARGE SCALE GENOMIC DNA]</scope>
    <source>
        <strain evidence="3">NBRC 108894</strain>
    </source>
</reference>
<dbReference type="InterPro" id="IPR036390">
    <property type="entry name" value="WH_DNA-bd_sf"/>
</dbReference>
<dbReference type="InterPro" id="IPR000835">
    <property type="entry name" value="HTH_MarR-typ"/>
</dbReference>
<dbReference type="SMART" id="SM00347">
    <property type="entry name" value="HTH_MARR"/>
    <property type="match status" value="1"/>
</dbReference>